<evidence type="ECO:0000313" key="2">
    <source>
        <dbReference type="EMBL" id="MBK1782428.1"/>
    </source>
</evidence>
<feature type="domain" description="DNA-binding protein H-NS-like C-terminal" evidence="1">
    <location>
        <begin position="98"/>
        <end position="145"/>
    </location>
</feature>
<gene>
    <name evidence="2" type="ORF">JHL22_14520</name>
</gene>
<protein>
    <submittedName>
        <fullName evidence="2">H-NS histone family protein</fullName>
    </submittedName>
</protein>
<name>A0ABS1EHC3_9BURK</name>
<comment type="caution">
    <text evidence="2">The sequence shown here is derived from an EMBL/GenBank/DDBJ whole genome shotgun (WGS) entry which is preliminary data.</text>
</comment>
<organism evidence="2 3">
    <name type="scientific">Advenella mandrilli</name>
    <dbReference type="NCBI Taxonomy" id="2800330"/>
    <lineage>
        <taxon>Bacteria</taxon>
        <taxon>Pseudomonadati</taxon>
        <taxon>Pseudomonadota</taxon>
        <taxon>Betaproteobacteria</taxon>
        <taxon>Burkholderiales</taxon>
        <taxon>Alcaligenaceae</taxon>
    </lineage>
</organism>
<evidence type="ECO:0000313" key="3">
    <source>
        <dbReference type="Proteomes" id="UP000635316"/>
    </source>
</evidence>
<reference evidence="2 3" key="1">
    <citation type="submission" date="2020-12" db="EMBL/GenBank/DDBJ databases">
        <authorList>
            <person name="Lu T."/>
            <person name="Wang Q."/>
            <person name="Han X."/>
        </authorList>
    </citation>
    <scope>NUCLEOTIDE SEQUENCE [LARGE SCALE GENOMIC DNA]</scope>
    <source>
        <strain evidence="2 3">WQ 585</strain>
    </source>
</reference>
<dbReference type="SMART" id="SM00528">
    <property type="entry name" value="HNS"/>
    <property type="match status" value="1"/>
</dbReference>
<sequence>MSNTIALESAKEEHKPLIGSVNELINTHNITPVRFLEVLVSNLSSATDIVEVQNLLEKRINEIRTEELSRYIQEGKKMAQALGIDPALIAEGLTGKQAKSVKPVKAKYRSKDNPEATWSGRGKRPVFITNYLAENPNNLLEDLLIND</sequence>
<dbReference type="EMBL" id="JAENGP010000019">
    <property type="protein sequence ID" value="MBK1782428.1"/>
    <property type="molecule type" value="Genomic_DNA"/>
</dbReference>
<dbReference type="Gene3D" id="4.10.430.10">
    <property type="entry name" value="Histone-like protein H-NS, C-terminal domain"/>
    <property type="match status" value="1"/>
</dbReference>
<dbReference type="SUPFAM" id="SSF81273">
    <property type="entry name" value="H-NS histone-like proteins"/>
    <property type="match status" value="1"/>
</dbReference>
<dbReference type="RefSeq" id="WP_200239046.1">
    <property type="nucleotide sequence ID" value="NZ_JAENGP010000019.1"/>
</dbReference>
<accession>A0ABS1EHC3</accession>
<dbReference type="InterPro" id="IPR027444">
    <property type="entry name" value="H-NS_C_dom"/>
</dbReference>
<evidence type="ECO:0000259" key="1">
    <source>
        <dbReference type="SMART" id="SM00528"/>
    </source>
</evidence>
<keyword evidence="3" id="KW-1185">Reference proteome</keyword>
<proteinExistence type="predicted"/>
<dbReference type="Proteomes" id="UP000635316">
    <property type="component" value="Unassembled WGS sequence"/>
</dbReference>
<dbReference type="InterPro" id="IPR037150">
    <property type="entry name" value="H-NS_C_dom_sf"/>
</dbReference>
<dbReference type="Pfam" id="PF00816">
    <property type="entry name" value="Histone_HNS"/>
    <property type="match status" value="1"/>
</dbReference>